<evidence type="ECO:0000313" key="1">
    <source>
        <dbReference type="Ensembl" id="ENSSHBP00005020326.1"/>
    </source>
</evidence>
<dbReference type="InParanoid" id="A0A672UYE6"/>
<evidence type="ECO:0000313" key="2">
    <source>
        <dbReference type="Proteomes" id="UP000472266"/>
    </source>
</evidence>
<evidence type="ECO:0008006" key="3">
    <source>
        <dbReference type="Google" id="ProtNLM"/>
    </source>
</evidence>
<dbReference type="Proteomes" id="UP000472266">
    <property type="component" value="Unplaced"/>
</dbReference>
<proteinExistence type="predicted"/>
<accession>A0A672UYE6</accession>
<dbReference type="AlphaFoldDB" id="A0A672UYE6"/>
<reference evidence="1" key="1">
    <citation type="submission" date="2025-08" db="UniProtKB">
        <authorList>
            <consortium name="Ensembl"/>
        </authorList>
    </citation>
    <scope>IDENTIFICATION</scope>
</reference>
<organism evidence="1 2">
    <name type="scientific">Strigops habroptila</name>
    <name type="common">Kakapo</name>
    <dbReference type="NCBI Taxonomy" id="2489341"/>
    <lineage>
        <taxon>Eukaryota</taxon>
        <taxon>Metazoa</taxon>
        <taxon>Chordata</taxon>
        <taxon>Craniata</taxon>
        <taxon>Vertebrata</taxon>
        <taxon>Euteleostomi</taxon>
        <taxon>Archelosauria</taxon>
        <taxon>Archosauria</taxon>
        <taxon>Dinosauria</taxon>
        <taxon>Saurischia</taxon>
        <taxon>Theropoda</taxon>
        <taxon>Coelurosauria</taxon>
        <taxon>Aves</taxon>
        <taxon>Neognathae</taxon>
        <taxon>Neoaves</taxon>
        <taxon>Telluraves</taxon>
        <taxon>Australaves</taxon>
        <taxon>Psittaciformes</taxon>
        <taxon>Psittacidae</taxon>
        <taxon>Strigops</taxon>
    </lineage>
</organism>
<sequence>MRALTIHDSTDALRQEQLDECSIWVLLKDLEDNNMMDFKEYVVLLGCLTMLCVDFYTEAHGPARQQ</sequence>
<name>A0A672UYE6_STRHB</name>
<protein>
    <recommendedName>
        <fullName evidence="3">S100/CaBP-9k-type calcium binding subdomain domain-containing protein</fullName>
    </recommendedName>
</protein>
<reference evidence="1" key="2">
    <citation type="submission" date="2025-09" db="UniProtKB">
        <authorList>
            <consortium name="Ensembl"/>
        </authorList>
    </citation>
    <scope>IDENTIFICATION</scope>
</reference>
<dbReference type="Ensembl" id="ENSSHBT00005024233.1">
    <property type="protein sequence ID" value="ENSSHBP00005020326.1"/>
    <property type="gene ID" value="ENSSHBG00005017345.1"/>
</dbReference>
<keyword evidence="2" id="KW-1185">Reference proteome</keyword>